<name>A0A0U5EZR0_9PROT</name>
<dbReference type="AlphaFoldDB" id="A0A0U5EZR0"/>
<dbReference type="Proteomes" id="UP000068250">
    <property type="component" value="Chromosome I"/>
</dbReference>
<dbReference type="PATRIC" id="fig|431306.5.peg.50"/>
<accession>A0A0U5EZR0</accession>
<gene>
    <name evidence="1" type="ORF">AGA_113</name>
</gene>
<protein>
    <recommendedName>
        <fullName evidence="3">CdiI immunity protein domain-containing protein</fullName>
    </recommendedName>
</protein>
<reference evidence="2" key="1">
    <citation type="submission" date="2014-09" db="EMBL/GenBank/DDBJ databases">
        <authorList>
            <person name="Illeghems K.G."/>
        </authorList>
    </citation>
    <scope>NUCLEOTIDE SEQUENCE [LARGE SCALE GENOMIC DNA]</scope>
    <source>
        <strain evidence="2">LMG 23848T</strain>
    </source>
</reference>
<organism evidence="1 2">
    <name type="scientific">Acetobacter ghanensis</name>
    <dbReference type="NCBI Taxonomy" id="431306"/>
    <lineage>
        <taxon>Bacteria</taxon>
        <taxon>Pseudomonadati</taxon>
        <taxon>Pseudomonadota</taxon>
        <taxon>Alphaproteobacteria</taxon>
        <taxon>Acetobacterales</taxon>
        <taxon>Acetobacteraceae</taxon>
        <taxon>Acetobacter</taxon>
    </lineage>
</organism>
<evidence type="ECO:0000313" key="2">
    <source>
        <dbReference type="Proteomes" id="UP000068250"/>
    </source>
</evidence>
<evidence type="ECO:0000313" key="1">
    <source>
        <dbReference type="EMBL" id="CEF53251.1"/>
    </source>
</evidence>
<sequence>MSKLLDLNKFDIFDLFPRLADLGAGAFGEDADIFGDTLAEVIENAPHGHALPFKQQTVNELKTLLACNGAEINHASLALIRISPTEYVEEPPHWGRFPSLRAFWSAVLQVFENDPEVQAGKKIDPNTPLCSCPNSQTRNSIWEKRGGPPWHT</sequence>
<proteinExistence type="predicted"/>
<evidence type="ECO:0008006" key="3">
    <source>
        <dbReference type="Google" id="ProtNLM"/>
    </source>
</evidence>
<dbReference type="EMBL" id="LN609302">
    <property type="protein sequence ID" value="CEF53251.1"/>
    <property type="molecule type" value="Genomic_DNA"/>
</dbReference>